<dbReference type="EMBL" id="CADCVU010000226">
    <property type="protein sequence ID" value="CAA9523251.1"/>
    <property type="molecule type" value="Genomic_DNA"/>
</dbReference>
<organism evidence="2">
    <name type="scientific">uncultured Solirubrobacterales bacterium</name>
    <dbReference type="NCBI Taxonomy" id="768556"/>
    <lineage>
        <taxon>Bacteria</taxon>
        <taxon>Bacillati</taxon>
        <taxon>Actinomycetota</taxon>
        <taxon>Thermoleophilia</taxon>
        <taxon>Solirubrobacterales</taxon>
        <taxon>environmental samples</taxon>
    </lineage>
</organism>
<sequence>SRRTSTTVSRSCVRRSRRSLDSRRCWPRSEASRGSRPPRPPARPLMAEVARGEQAQDAGRRPEPPPGRAAALAVASGARSCSSWWPATPRSASPRRRARWACRRRRCRHWSAGSRRRARSSAPAGASSSWLRRRSRPVPAKTLRARTAASTTRRYRRPTTRSCPRPRRSRGPASRASPARREWPGPSRYPSPLATRPGDRRRA</sequence>
<evidence type="ECO:0000256" key="1">
    <source>
        <dbReference type="SAM" id="MobiDB-lite"/>
    </source>
</evidence>
<evidence type="ECO:0000313" key="2">
    <source>
        <dbReference type="EMBL" id="CAA9523251.1"/>
    </source>
</evidence>
<feature type="compositionally biased region" description="Basic residues" evidence="1">
    <location>
        <begin position="93"/>
        <end position="119"/>
    </location>
</feature>
<feature type="compositionally biased region" description="Basic residues" evidence="1">
    <location>
        <begin position="153"/>
        <end position="170"/>
    </location>
</feature>
<dbReference type="AlphaFoldDB" id="A0A6J4TI85"/>
<protein>
    <submittedName>
        <fullName evidence="2">Uncharacterized protein</fullName>
    </submittedName>
</protein>
<accession>A0A6J4TI85</accession>
<feature type="compositionally biased region" description="Low complexity" evidence="1">
    <location>
        <begin position="68"/>
        <end position="80"/>
    </location>
</feature>
<name>A0A6J4TI85_9ACTN</name>
<reference evidence="2" key="1">
    <citation type="submission" date="2020-02" db="EMBL/GenBank/DDBJ databases">
        <authorList>
            <person name="Meier V. D."/>
        </authorList>
    </citation>
    <scope>NUCLEOTIDE SEQUENCE</scope>
    <source>
        <strain evidence="2">AVDCRST_MAG45</strain>
    </source>
</reference>
<feature type="compositionally biased region" description="Low complexity" evidence="1">
    <location>
        <begin position="120"/>
        <end position="129"/>
    </location>
</feature>
<feature type="region of interest" description="Disordered" evidence="1">
    <location>
        <begin position="23"/>
        <end position="203"/>
    </location>
</feature>
<feature type="non-terminal residue" evidence="2">
    <location>
        <position position="1"/>
    </location>
</feature>
<proteinExistence type="predicted"/>
<gene>
    <name evidence="2" type="ORF">AVDCRST_MAG45-2639</name>
</gene>
<feature type="non-terminal residue" evidence="2">
    <location>
        <position position="203"/>
    </location>
</feature>